<dbReference type="GO" id="GO:0015074">
    <property type="term" value="P:DNA integration"/>
    <property type="evidence" value="ECO:0007669"/>
    <property type="project" value="InterPro"/>
</dbReference>
<dbReference type="Ensembl" id="ENSSORT00005050077.1">
    <property type="protein sequence ID" value="ENSSORP00005048885.1"/>
    <property type="gene ID" value="ENSSORG00005022243.1"/>
</dbReference>
<dbReference type="Proteomes" id="UP000472271">
    <property type="component" value="Chromosome 15"/>
</dbReference>
<keyword evidence="3" id="KW-1185">Reference proteome</keyword>
<reference evidence="2" key="1">
    <citation type="submission" date="2019-06" db="EMBL/GenBank/DDBJ databases">
        <authorList>
            <consortium name="Wellcome Sanger Institute Data Sharing"/>
        </authorList>
    </citation>
    <scope>NUCLEOTIDE SEQUENCE [LARGE SCALE GENOMIC DNA]</scope>
</reference>
<name>A0A673C4I1_9TELE</name>
<evidence type="ECO:0000259" key="1">
    <source>
        <dbReference type="Pfam" id="PF01498"/>
    </source>
</evidence>
<dbReference type="InParanoid" id="A0A673C4I1"/>
<dbReference type="InterPro" id="IPR002492">
    <property type="entry name" value="Transposase_Tc1-like"/>
</dbReference>
<dbReference type="GO" id="GO:0006313">
    <property type="term" value="P:DNA transposition"/>
    <property type="evidence" value="ECO:0007669"/>
    <property type="project" value="InterPro"/>
</dbReference>
<dbReference type="Pfam" id="PF13384">
    <property type="entry name" value="HTH_23"/>
    <property type="match status" value="1"/>
</dbReference>
<feature type="domain" description="Transposase Tc1-like" evidence="1">
    <location>
        <begin position="67"/>
        <end position="114"/>
    </location>
</feature>
<reference evidence="2" key="2">
    <citation type="submission" date="2025-08" db="UniProtKB">
        <authorList>
            <consortium name="Ensembl"/>
        </authorList>
    </citation>
    <scope>IDENTIFICATION</scope>
</reference>
<proteinExistence type="predicted"/>
<dbReference type="SUPFAM" id="SSF46689">
    <property type="entry name" value="Homeodomain-like"/>
    <property type="match status" value="1"/>
</dbReference>
<organism evidence="2 3">
    <name type="scientific">Sphaeramia orbicularis</name>
    <name type="common">orbiculate cardinalfish</name>
    <dbReference type="NCBI Taxonomy" id="375764"/>
    <lineage>
        <taxon>Eukaryota</taxon>
        <taxon>Metazoa</taxon>
        <taxon>Chordata</taxon>
        <taxon>Craniata</taxon>
        <taxon>Vertebrata</taxon>
        <taxon>Euteleostomi</taxon>
        <taxon>Actinopterygii</taxon>
        <taxon>Neopterygii</taxon>
        <taxon>Teleostei</taxon>
        <taxon>Neoteleostei</taxon>
        <taxon>Acanthomorphata</taxon>
        <taxon>Gobiaria</taxon>
        <taxon>Kurtiformes</taxon>
        <taxon>Apogonoidei</taxon>
        <taxon>Apogonidae</taxon>
        <taxon>Apogoninae</taxon>
        <taxon>Sphaeramia</taxon>
    </lineage>
</organism>
<dbReference type="AlphaFoldDB" id="A0A673C4I1"/>
<sequence>MADLSDFKRGQIVGARMVGASVTKTAQMFGVSRGTVSKVMTAFETDGKTSSAKHKSGRKLKLSERDRRTLNRIVRKDRKTTALKITTELNEHLQNPVSTKTVRRELHKVGFHGRCFHYFVQPLLCLGDPYIQVSRPLNRAPT</sequence>
<reference evidence="2" key="3">
    <citation type="submission" date="2025-09" db="UniProtKB">
        <authorList>
            <consortium name="Ensembl"/>
        </authorList>
    </citation>
    <scope>IDENTIFICATION</scope>
</reference>
<dbReference type="GO" id="GO:0003677">
    <property type="term" value="F:DNA binding"/>
    <property type="evidence" value="ECO:0007669"/>
    <property type="project" value="InterPro"/>
</dbReference>
<accession>A0A673C4I1</accession>
<protein>
    <recommendedName>
        <fullName evidence="1">Transposase Tc1-like domain-containing protein</fullName>
    </recommendedName>
</protein>
<dbReference type="InterPro" id="IPR009057">
    <property type="entry name" value="Homeodomain-like_sf"/>
</dbReference>
<evidence type="ECO:0000313" key="3">
    <source>
        <dbReference type="Proteomes" id="UP000472271"/>
    </source>
</evidence>
<dbReference type="Pfam" id="PF01498">
    <property type="entry name" value="HTH_Tnp_Tc3_2"/>
    <property type="match status" value="1"/>
</dbReference>
<evidence type="ECO:0000313" key="2">
    <source>
        <dbReference type="Ensembl" id="ENSSORP00005048885.1"/>
    </source>
</evidence>